<accession>A0A6G1JQ04</accession>
<proteinExistence type="predicted"/>
<reference evidence="2" key="1">
    <citation type="journal article" date="2020" name="Stud. Mycol.">
        <title>101 Dothideomycetes genomes: a test case for predicting lifestyles and emergence of pathogens.</title>
        <authorList>
            <person name="Haridas S."/>
            <person name="Albert R."/>
            <person name="Binder M."/>
            <person name="Bloem J."/>
            <person name="Labutti K."/>
            <person name="Salamov A."/>
            <person name="Andreopoulos B."/>
            <person name="Baker S."/>
            <person name="Barry K."/>
            <person name="Bills G."/>
            <person name="Bluhm B."/>
            <person name="Cannon C."/>
            <person name="Castanera R."/>
            <person name="Culley D."/>
            <person name="Daum C."/>
            <person name="Ezra D."/>
            <person name="Gonzalez J."/>
            <person name="Henrissat B."/>
            <person name="Kuo A."/>
            <person name="Liang C."/>
            <person name="Lipzen A."/>
            <person name="Lutzoni F."/>
            <person name="Magnuson J."/>
            <person name="Mondo S."/>
            <person name="Nolan M."/>
            <person name="Ohm R."/>
            <person name="Pangilinan J."/>
            <person name="Park H.-J."/>
            <person name="Ramirez L."/>
            <person name="Alfaro M."/>
            <person name="Sun H."/>
            <person name="Tritt A."/>
            <person name="Yoshinaga Y."/>
            <person name="Zwiers L.-H."/>
            <person name="Turgeon B."/>
            <person name="Goodwin S."/>
            <person name="Spatafora J."/>
            <person name="Crous P."/>
            <person name="Grigoriev I."/>
        </authorList>
    </citation>
    <scope>NUCLEOTIDE SEQUENCE</scope>
    <source>
        <strain evidence="2">CBS 122367</strain>
    </source>
</reference>
<dbReference type="AlphaFoldDB" id="A0A6G1JQ04"/>
<dbReference type="OrthoDB" id="3799195at2759"/>
<dbReference type="Proteomes" id="UP000799291">
    <property type="component" value="Unassembled WGS sequence"/>
</dbReference>
<feature type="compositionally biased region" description="Low complexity" evidence="1">
    <location>
        <begin position="52"/>
        <end position="80"/>
    </location>
</feature>
<feature type="region of interest" description="Disordered" evidence="1">
    <location>
        <begin position="24"/>
        <end position="136"/>
    </location>
</feature>
<organism evidence="2 3">
    <name type="scientific">Lentithecium fluviatile CBS 122367</name>
    <dbReference type="NCBI Taxonomy" id="1168545"/>
    <lineage>
        <taxon>Eukaryota</taxon>
        <taxon>Fungi</taxon>
        <taxon>Dikarya</taxon>
        <taxon>Ascomycota</taxon>
        <taxon>Pezizomycotina</taxon>
        <taxon>Dothideomycetes</taxon>
        <taxon>Pleosporomycetidae</taxon>
        <taxon>Pleosporales</taxon>
        <taxon>Massarineae</taxon>
        <taxon>Lentitheciaceae</taxon>
        <taxon>Lentithecium</taxon>
    </lineage>
</organism>
<evidence type="ECO:0000313" key="2">
    <source>
        <dbReference type="EMBL" id="KAF2692239.1"/>
    </source>
</evidence>
<evidence type="ECO:0000256" key="1">
    <source>
        <dbReference type="SAM" id="MobiDB-lite"/>
    </source>
</evidence>
<evidence type="ECO:0000313" key="3">
    <source>
        <dbReference type="Proteomes" id="UP000799291"/>
    </source>
</evidence>
<dbReference type="Gene3D" id="3.90.530.10">
    <property type="entry name" value="XPA C-terminal domain"/>
    <property type="match status" value="1"/>
</dbReference>
<feature type="compositionally biased region" description="Basic and acidic residues" evidence="1">
    <location>
        <begin position="115"/>
        <end position="136"/>
    </location>
</feature>
<protein>
    <submittedName>
        <fullName evidence="2">Uncharacterized protein</fullName>
    </submittedName>
</protein>
<sequence>MSNQTSANGKEKAKIIIDLTVDVPSTHKAMQEQLPSPVSPPRHAQPTDSTQAGSSKAGPSSSTSPRFTTPVRPGPSTSTPSPTPGTKRKARQALITSWFPAKKPRIETATLELTPDEKRAARESERAARESEKLARADAKRLALQLEKEEKAALKAKADAAKAARAEERRIKKEVKEAELAQKRLLAQWKADWKDWVERHKQPDAEFTIPKNEDMWENHVNATGAKKHAGLTRNELDCLRHCDVKNPQQPAGEEYAPMKMYRAADVEKLVWRKEAIVSGLSQEDEAALLQEGERRLVEKMAKDDEQ</sequence>
<gene>
    <name evidence="2" type="ORF">K458DRAFT_411883</name>
</gene>
<dbReference type="InterPro" id="IPR037129">
    <property type="entry name" value="XPA_sf"/>
</dbReference>
<name>A0A6G1JQ04_9PLEO</name>
<dbReference type="EMBL" id="MU005569">
    <property type="protein sequence ID" value="KAF2692239.1"/>
    <property type="molecule type" value="Genomic_DNA"/>
</dbReference>
<keyword evidence="3" id="KW-1185">Reference proteome</keyword>